<dbReference type="STRING" id="4795.A0A225X0I1"/>
<protein>
    <submittedName>
        <fullName evidence="1">Uncharacterized protein</fullName>
    </submittedName>
</protein>
<accession>A0A225X0I1</accession>
<evidence type="ECO:0000313" key="2">
    <source>
        <dbReference type="Proteomes" id="UP000198211"/>
    </source>
</evidence>
<reference evidence="2" key="1">
    <citation type="submission" date="2017-03" db="EMBL/GenBank/DDBJ databases">
        <title>Phytopthora megakarya and P. palmivora, two closely related causual agents of cacao black pod achieved similar genome size and gene model numbers by different mechanisms.</title>
        <authorList>
            <person name="Ali S."/>
            <person name="Shao J."/>
            <person name="Larry D.J."/>
            <person name="Kronmiller B."/>
            <person name="Shen D."/>
            <person name="Strem M.D."/>
            <person name="Melnick R.L."/>
            <person name="Guiltinan M.J."/>
            <person name="Tyler B.M."/>
            <person name="Meinhardt L.W."/>
            <person name="Bailey B.A."/>
        </authorList>
    </citation>
    <scope>NUCLEOTIDE SEQUENCE [LARGE SCALE GENOMIC DNA]</scope>
    <source>
        <strain evidence="2">zdho120</strain>
    </source>
</reference>
<name>A0A225X0I1_9STRA</name>
<dbReference type="EMBL" id="NBNE01000079">
    <property type="protein sequence ID" value="OWZ23192.1"/>
    <property type="molecule type" value="Genomic_DNA"/>
</dbReference>
<proteinExistence type="predicted"/>
<dbReference type="Proteomes" id="UP000198211">
    <property type="component" value="Unassembled WGS sequence"/>
</dbReference>
<sequence length="175" mass="19719">MLAGGFGTIVGWYTQLQISIGGNHITTCWSEQDEEAPAYYQAWIPMSLAMLSQIIVFLESNAMFNNTMSLWFSAVCLLSIYGTCRINEQLLMKRCDTQLGFKYFGRLVARSGLVALRFAIEKQTTTHLLAKPTRSIMFPKKKVPPMLLITWTGNLPMLIQNYIIGGTITTTHSLR</sequence>
<dbReference type="AlphaFoldDB" id="A0A225X0I1"/>
<keyword evidence="2" id="KW-1185">Reference proteome</keyword>
<comment type="caution">
    <text evidence="1">The sequence shown here is derived from an EMBL/GenBank/DDBJ whole genome shotgun (WGS) entry which is preliminary data.</text>
</comment>
<gene>
    <name evidence="1" type="ORF">PHMEG_0001965</name>
</gene>
<organism evidence="1 2">
    <name type="scientific">Phytophthora megakarya</name>
    <dbReference type="NCBI Taxonomy" id="4795"/>
    <lineage>
        <taxon>Eukaryota</taxon>
        <taxon>Sar</taxon>
        <taxon>Stramenopiles</taxon>
        <taxon>Oomycota</taxon>
        <taxon>Peronosporomycetes</taxon>
        <taxon>Peronosporales</taxon>
        <taxon>Peronosporaceae</taxon>
        <taxon>Phytophthora</taxon>
    </lineage>
</organism>
<evidence type="ECO:0000313" key="1">
    <source>
        <dbReference type="EMBL" id="OWZ23192.1"/>
    </source>
</evidence>